<dbReference type="SUPFAM" id="SSF51120">
    <property type="entry name" value="beta-Roll"/>
    <property type="match status" value="1"/>
</dbReference>
<evidence type="ECO:0000313" key="3">
    <source>
        <dbReference type="Proteomes" id="UP000609726"/>
    </source>
</evidence>
<dbReference type="InterPro" id="IPR025282">
    <property type="entry name" value="DUF4214"/>
</dbReference>
<dbReference type="RefSeq" id="WP_166875127.1">
    <property type="nucleotide sequence ID" value="NZ_WHJH01000012.1"/>
</dbReference>
<dbReference type="InterPro" id="IPR001343">
    <property type="entry name" value="Hemolysn_Ca-bd"/>
</dbReference>
<proteinExistence type="predicted"/>
<feature type="domain" description="DUF4214" evidence="1">
    <location>
        <begin position="257"/>
        <end position="317"/>
    </location>
</feature>
<keyword evidence="3" id="KW-1185">Reference proteome</keyword>
<organism evidence="2 3">
    <name type="scientific">Massilia mucilaginosa</name>
    <dbReference type="NCBI Taxonomy" id="2609282"/>
    <lineage>
        <taxon>Bacteria</taxon>
        <taxon>Pseudomonadati</taxon>
        <taxon>Pseudomonadota</taxon>
        <taxon>Betaproteobacteria</taxon>
        <taxon>Burkholderiales</taxon>
        <taxon>Oxalobacteraceae</taxon>
        <taxon>Telluria group</taxon>
        <taxon>Massilia</taxon>
    </lineage>
</organism>
<evidence type="ECO:0000313" key="2">
    <source>
        <dbReference type="EMBL" id="NHZ89868.1"/>
    </source>
</evidence>
<protein>
    <submittedName>
        <fullName evidence="2">DUF4214 domain-containing protein</fullName>
    </submittedName>
</protein>
<name>A0ABX0NSI4_9BURK</name>
<reference evidence="2 3" key="1">
    <citation type="submission" date="2019-10" db="EMBL/GenBank/DDBJ databases">
        <title>Taxonomy of Antarctic Massilia spp.: description of Massilia rubra sp. nov., Massilia aquatica sp. nov., Massilia mucilaginosa sp. nov., Massilia frigida sp. nov. isolated from streams, lakes and regoliths.</title>
        <authorList>
            <person name="Holochova P."/>
            <person name="Sedlacek I."/>
            <person name="Kralova S."/>
            <person name="Maslanova I."/>
            <person name="Busse H.-J."/>
            <person name="Stankova E."/>
            <person name="Vrbovska V."/>
            <person name="Kovarovic V."/>
            <person name="Bartak M."/>
            <person name="Svec P."/>
            <person name="Pantucek R."/>
        </authorList>
    </citation>
    <scope>NUCLEOTIDE SEQUENCE [LARGE SCALE GENOMIC DNA]</scope>
    <source>
        <strain evidence="2 3">CCM 8733</strain>
    </source>
</reference>
<dbReference type="Gene3D" id="1.10.3130.20">
    <property type="entry name" value="Phycobilisome linker domain"/>
    <property type="match status" value="1"/>
</dbReference>
<dbReference type="Pfam" id="PF13946">
    <property type="entry name" value="DUF4214"/>
    <property type="match status" value="1"/>
</dbReference>
<gene>
    <name evidence="2" type="ORF">F2P45_12715</name>
</gene>
<evidence type="ECO:0000259" key="1">
    <source>
        <dbReference type="Pfam" id="PF13946"/>
    </source>
</evidence>
<dbReference type="Proteomes" id="UP000609726">
    <property type="component" value="Unassembled WGS sequence"/>
</dbReference>
<dbReference type="EMBL" id="WHJH01000012">
    <property type="protein sequence ID" value="NHZ89868.1"/>
    <property type="molecule type" value="Genomic_DNA"/>
</dbReference>
<dbReference type="InterPro" id="IPR038255">
    <property type="entry name" value="PBS_linker_sf"/>
</dbReference>
<dbReference type="Pfam" id="PF00353">
    <property type="entry name" value="HemolysinCabind"/>
    <property type="match status" value="1"/>
</dbReference>
<dbReference type="InterPro" id="IPR011049">
    <property type="entry name" value="Serralysin-like_metalloprot_C"/>
</dbReference>
<comment type="caution">
    <text evidence="2">The sequence shown here is derived from an EMBL/GenBank/DDBJ whole genome shotgun (WGS) entry which is preliminary data.</text>
</comment>
<sequence>MYELPSASATTTLRGINPLIFTQGTIDRILGLTAATDNSVRFDTVAPDSSGKVTAPLGAEVVLVNSSDNFVSVITPPTNAPVIVFQGKGGVDVKFQDTNPASVPDNKVDRVVVGTNNTDKFVIADSRDTQLSLGSGNSFVQTGGGNDTVVAGLGNSTVVGGSGNAIVKLAGSAADYKVTVKDGHAIVTSTKDAKTTDISKLQYVELDGGQALIFAEDFKEAGVATIYEAALGRTPDAGGLDFWLDAVRAGVTLESIAQSFLDSAEYKALPALDNQQFLTTLYKNTFDRAPDAGGLAFWTKVLESGVSRASVLSGFVSDAGQSLEGTAAYVEPVVVGSVTVVHNIV</sequence>
<accession>A0ABX0NSI4</accession>